<dbReference type="OrthoDB" id="412788at2759"/>
<reference evidence="2 3" key="1">
    <citation type="submission" date="2018-11" db="EMBL/GenBank/DDBJ databases">
        <title>Genome assembly of Steccherinum ochraceum LE-BIN_3174, the white-rot fungus of the Steccherinaceae family (The Residual Polyporoid clade, Polyporales, Basidiomycota).</title>
        <authorList>
            <person name="Fedorova T.V."/>
            <person name="Glazunova O.A."/>
            <person name="Landesman E.O."/>
            <person name="Moiseenko K.V."/>
            <person name="Psurtseva N.V."/>
            <person name="Savinova O.S."/>
            <person name="Shakhova N.V."/>
            <person name="Tyazhelova T.V."/>
            <person name="Vasina D.V."/>
        </authorList>
    </citation>
    <scope>NUCLEOTIDE SEQUENCE [LARGE SCALE GENOMIC DNA]</scope>
    <source>
        <strain evidence="2 3">LE-BIN_3174</strain>
    </source>
</reference>
<protein>
    <recommendedName>
        <fullName evidence="1">GST N-terminal domain-containing protein</fullName>
    </recommendedName>
</protein>
<sequence length="276" mass="30432">MSKPIFYTFGLSIWSAVPELAIVELGYQSDAFEEKVINLVEGENFNPSFLKINPNATLPTLVADGKSYTNTADVTRYLIDHAPKKVALGKPALITRVHEDSIDPNFPLFAARDEETRKANASGFAFTFANNRQNALLKYSKTPEAAPFKAFYDDKIKGNGGILAIYAGQASEDVKQGFFKTSQQHFKNIANFILKELPGYLPDSGFIDGEVPGEDDFHVGAWLARIALVSGGTQDKDGYKALEKELGEPVPAKVAAYWAAWSERPGWKQVYANSLR</sequence>
<dbReference type="InterPro" id="IPR004045">
    <property type="entry name" value="Glutathione_S-Trfase_N"/>
</dbReference>
<dbReference type="Gene3D" id="3.40.30.10">
    <property type="entry name" value="Glutaredoxin"/>
    <property type="match status" value="1"/>
</dbReference>
<name>A0A4R0RNR0_9APHY</name>
<dbReference type="AlphaFoldDB" id="A0A4R0RNR0"/>
<evidence type="ECO:0000313" key="2">
    <source>
        <dbReference type="EMBL" id="TCD63994.1"/>
    </source>
</evidence>
<organism evidence="2 3">
    <name type="scientific">Steccherinum ochraceum</name>
    <dbReference type="NCBI Taxonomy" id="92696"/>
    <lineage>
        <taxon>Eukaryota</taxon>
        <taxon>Fungi</taxon>
        <taxon>Dikarya</taxon>
        <taxon>Basidiomycota</taxon>
        <taxon>Agaricomycotina</taxon>
        <taxon>Agaricomycetes</taxon>
        <taxon>Polyporales</taxon>
        <taxon>Steccherinaceae</taxon>
        <taxon>Steccherinum</taxon>
    </lineage>
</organism>
<evidence type="ECO:0000259" key="1">
    <source>
        <dbReference type="PROSITE" id="PS50404"/>
    </source>
</evidence>
<gene>
    <name evidence="2" type="ORF">EIP91_004696</name>
</gene>
<dbReference type="InterPro" id="IPR036249">
    <property type="entry name" value="Thioredoxin-like_sf"/>
</dbReference>
<accession>A0A4R0RNR0</accession>
<keyword evidence="3" id="KW-1185">Reference proteome</keyword>
<dbReference type="STRING" id="92696.A0A4R0RNR0"/>
<comment type="caution">
    <text evidence="2">The sequence shown here is derived from an EMBL/GenBank/DDBJ whole genome shotgun (WGS) entry which is preliminary data.</text>
</comment>
<dbReference type="SUPFAM" id="SSF52833">
    <property type="entry name" value="Thioredoxin-like"/>
    <property type="match status" value="1"/>
</dbReference>
<dbReference type="EMBL" id="RWJN01000262">
    <property type="protein sequence ID" value="TCD63994.1"/>
    <property type="molecule type" value="Genomic_DNA"/>
</dbReference>
<dbReference type="PROSITE" id="PS50404">
    <property type="entry name" value="GST_NTER"/>
    <property type="match status" value="1"/>
</dbReference>
<dbReference type="Proteomes" id="UP000292702">
    <property type="component" value="Unassembled WGS sequence"/>
</dbReference>
<evidence type="ECO:0000313" key="3">
    <source>
        <dbReference type="Proteomes" id="UP000292702"/>
    </source>
</evidence>
<dbReference type="Pfam" id="PF13417">
    <property type="entry name" value="GST_N_3"/>
    <property type="match status" value="1"/>
</dbReference>
<proteinExistence type="predicted"/>
<feature type="domain" description="GST N-terminal" evidence="1">
    <location>
        <begin position="2"/>
        <end position="86"/>
    </location>
</feature>